<protein>
    <submittedName>
        <fullName evidence="12">Unnamed protein product</fullName>
    </submittedName>
</protein>
<dbReference type="PANTHER" id="PTHR16201">
    <property type="entry name" value="SEVEN TRANSMEMBRANE PROTEIN 1-RELATED"/>
    <property type="match status" value="1"/>
</dbReference>
<dbReference type="GO" id="GO:0015174">
    <property type="term" value="F:basic amino acid transmembrane transporter activity"/>
    <property type="evidence" value="ECO:0007669"/>
    <property type="project" value="UniProtKB-ARBA"/>
</dbReference>
<evidence type="ECO:0000313" key="13">
    <source>
        <dbReference type="Proteomes" id="UP001165120"/>
    </source>
</evidence>
<feature type="transmembrane region" description="Helical" evidence="11">
    <location>
        <begin position="324"/>
        <end position="345"/>
    </location>
</feature>
<evidence type="ECO:0000256" key="3">
    <source>
        <dbReference type="ARBA" id="ARBA00022448"/>
    </source>
</evidence>
<dbReference type="GO" id="GO:0005773">
    <property type="term" value="C:vacuole"/>
    <property type="evidence" value="ECO:0007669"/>
    <property type="project" value="UniProtKB-SubCell"/>
</dbReference>
<accession>A0A9W6T5N6</accession>
<gene>
    <name evidence="12" type="ORF">Cboi02_000513100</name>
</gene>
<dbReference type="Pfam" id="PF04193">
    <property type="entry name" value="PQ-loop"/>
    <property type="match status" value="2"/>
</dbReference>
<name>A0A9W6T5N6_CANBO</name>
<dbReference type="GO" id="GO:0015101">
    <property type="term" value="F:organic cation transmembrane transporter activity"/>
    <property type="evidence" value="ECO:0007669"/>
    <property type="project" value="UniProtKB-ARBA"/>
</dbReference>
<dbReference type="InterPro" id="IPR051415">
    <property type="entry name" value="LAAT-1"/>
</dbReference>
<keyword evidence="3" id="KW-0813">Transport</keyword>
<comment type="similarity">
    <text evidence="9">Belongs to the laat-1 family.</text>
</comment>
<reference evidence="12" key="1">
    <citation type="submission" date="2023-04" db="EMBL/GenBank/DDBJ databases">
        <title>Candida boidinii NBRC 10035.</title>
        <authorList>
            <person name="Ichikawa N."/>
            <person name="Sato H."/>
            <person name="Tonouchi N."/>
        </authorList>
    </citation>
    <scope>NUCLEOTIDE SEQUENCE</scope>
    <source>
        <strain evidence="12">NBRC 10035</strain>
    </source>
</reference>
<dbReference type="EMBL" id="BSXN01002340">
    <property type="protein sequence ID" value="GME76326.1"/>
    <property type="molecule type" value="Genomic_DNA"/>
</dbReference>
<keyword evidence="8 11" id="KW-0472">Membrane</keyword>
<feature type="transmembrane region" description="Helical" evidence="11">
    <location>
        <begin position="12"/>
        <end position="35"/>
    </location>
</feature>
<dbReference type="GO" id="GO:0034488">
    <property type="term" value="P:basic amino acid transmembrane export from vacuole"/>
    <property type="evidence" value="ECO:0007669"/>
    <property type="project" value="UniProtKB-ARBA"/>
</dbReference>
<sequence length="367" mass="40838">MAPPPPPIVIDAQAVSGITGSISIACWIIVFAPQIYQNFKRKSAEGLSLLFVVLWLLGDLFNVLGAVLQGVLPTMLILAIYYTLADIVLLWQCMVYGHGKPKHVDPIHLSPANPLNENEPLLETVVSHEAVDHHNHNHSHRKNSNNINKYVIDDEENNELNQQPYSGSSSLSRNNNNSNGINSSDIEPDMVAFQDIDGSNMTSSSENQMSDLFYNFLMVFLVILAGVSGWYLSNNNKSPDNGDPHTPSDDDLVFNPLAQTFGWLCAVLYLGSRVPQILLNFERKSCDGISFMFFLFACLGNITYVVSVLSVSTGKNYLIVNASWLAGSFGTLILDFIIFIQFFVYKTEESDYESSFLDDDDDDEDDE</sequence>
<dbReference type="GO" id="GO:0012505">
    <property type="term" value="C:endomembrane system"/>
    <property type="evidence" value="ECO:0007669"/>
    <property type="project" value="UniProtKB-SubCell"/>
</dbReference>
<evidence type="ECO:0000256" key="10">
    <source>
        <dbReference type="SAM" id="MobiDB-lite"/>
    </source>
</evidence>
<dbReference type="GO" id="GO:0034490">
    <property type="term" value="P:basic amino acid transmembrane import into vacuole"/>
    <property type="evidence" value="ECO:0007669"/>
    <property type="project" value="UniProtKB-ARBA"/>
</dbReference>
<feature type="transmembrane region" description="Helical" evidence="11">
    <location>
        <begin position="212"/>
        <end position="232"/>
    </location>
</feature>
<keyword evidence="6" id="KW-0677">Repeat</keyword>
<feature type="region of interest" description="Disordered" evidence="10">
    <location>
        <begin position="159"/>
        <end position="186"/>
    </location>
</feature>
<feature type="transmembrane region" description="Helical" evidence="11">
    <location>
        <begin position="74"/>
        <end position="93"/>
    </location>
</feature>
<evidence type="ECO:0000256" key="2">
    <source>
        <dbReference type="ARBA" id="ARBA00004127"/>
    </source>
</evidence>
<evidence type="ECO:0000256" key="11">
    <source>
        <dbReference type="SAM" id="Phobius"/>
    </source>
</evidence>
<evidence type="ECO:0000256" key="5">
    <source>
        <dbReference type="ARBA" id="ARBA00022692"/>
    </source>
</evidence>
<dbReference type="SMART" id="SM00679">
    <property type="entry name" value="CTNS"/>
    <property type="match status" value="2"/>
</dbReference>
<dbReference type="FunFam" id="1.20.1280.290:FF:000012">
    <property type="entry name" value="Vacuolar membrane PQ loop repeat protein"/>
    <property type="match status" value="1"/>
</dbReference>
<proteinExistence type="inferred from homology"/>
<evidence type="ECO:0000256" key="7">
    <source>
        <dbReference type="ARBA" id="ARBA00022989"/>
    </source>
</evidence>
<dbReference type="InterPro" id="IPR006603">
    <property type="entry name" value="PQ-loop_rpt"/>
</dbReference>
<dbReference type="GO" id="GO:0015179">
    <property type="term" value="F:L-amino acid transmembrane transporter activity"/>
    <property type="evidence" value="ECO:0007669"/>
    <property type="project" value="UniProtKB-ARBA"/>
</dbReference>
<comment type="subcellular location">
    <subcellularLocation>
        <location evidence="2">Endomembrane system</location>
        <topology evidence="2">Multi-pass membrane protein</topology>
    </subcellularLocation>
    <subcellularLocation>
        <location evidence="1">Vacuole</location>
    </subcellularLocation>
</comment>
<evidence type="ECO:0000256" key="6">
    <source>
        <dbReference type="ARBA" id="ARBA00022737"/>
    </source>
</evidence>
<evidence type="ECO:0000256" key="8">
    <source>
        <dbReference type="ARBA" id="ARBA00023136"/>
    </source>
</evidence>
<comment type="caution">
    <text evidence="12">The sequence shown here is derived from an EMBL/GenBank/DDBJ whole genome shotgun (WGS) entry which is preliminary data.</text>
</comment>
<evidence type="ECO:0000256" key="9">
    <source>
        <dbReference type="ARBA" id="ARBA00038039"/>
    </source>
</evidence>
<feature type="compositionally biased region" description="Low complexity" evidence="10">
    <location>
        <begin position="166"/>
        <end position="184"/>
    </location>
</feature>
<dbReference type="AlphaFoldDB" id="A0A9W6T5N6"/>
<dbReference type="Proteomes" id="UP001165120">
    <property type="component" value="Unassembled WGS sequence"/>
</dbReference>
<dbReference type="PANTHER" id="PTHR16201:SF35">
    <property type="entry name" value="VACUOLAR AMINO ACID TRANSPORTER YPQ1-RELATED"/>
    <property type="match status" value="1"/>
</dbReference>
<dbReference type="Gene3D" id="1.20.1280.290">
    <property type="match status" value="2"/>
</dbReference>
<dbReference type="FunFam" id="1.20.1280.290:FF:000011">
    <property type="entry name" value="PQ loop repeat protein"/>
    <property type="match status" value="1"/>
</dbReference>
<evidence type="ECO:0000256" key="4">
    <source>
        <dbReference type="ARBA" id="ARBA00022554"/>
    </source>
</evidence>
<keyword evidence="5 11" id="KW-0812">Transmembrane</keyword>
<organism evidence="12 13">
    <name type="scientific">Candida boidinii</name>
    <name type="common">Yeast</name>
    <dbReference type="NCBI Taxonomy" id="5477"/>
    <lineage>
        <taxon>Eukaryota</taxon>
        <taxon>Fungi</taxon>
        <taxon>Dikarya</taxon>
        <taxon>Ascomycota</taxon>
        <taxon>Saccharomycotina</taxon>
        <taxon>Pichiomycetes</taxon>
        <taxon>Pichiales</taxon>
        <taxon>Pichiaceae</taxon>
        <taxon>Ogataea</taxon>
        <taxon>Ogataea/Candida clade</taxon>
    </lineage>
</organism>
<keyword evidence="4" id="KW-0926">Vacuole</keyword>
<keyword evidence="7 11" id="KW-1133">Transmembrane helix</keyword>
<feature type="transmembrane region" description="Helical" evidence="11">
    <location>
        <begin position="291"/>
        <end position="312"/>
    </location>
</feature>
<dbReference type="GO" id="GO:0098588">
    <property type="term" value="C:bounding membrane of organelle"/>
    <property type="evidence" value="ECO:0007669"/>
    <property type="project" value="UniProtKB-ARBA"/>
</dbReference>
<evidence type="ECO:0000256" key="1">
    <source>
        <dbReference type="ARBA" id="ARBA00004116"/>
    </source>
</evidence>
<evidence type="ECO:0000313" key="12">
    <source>
        <dbReference type="EMBL" id="GME76326.1"/>
    </source>
</evidence>
<feature type="transmembrane region" description="Helical" evidence="11">
    <location>
        <begin position="47"/>
        <end position="68"/>
    </location>
</feature>
<keyword evidence="13" id="KW-1185">Reference proteome</keyword>
<feature type="transmembrane region" description="Helical" evidence="11">
    <location>
        <begin position="252"/>
        <end position="270"/>
    </location>
</feature>